<name>A0A562QL67_9BACI</name>
<dbReference type="PANTHER" id="PTHR46832:SF1">
    <property type="entry name" value="5'-METHYLTHIOADENOSINE_S-ADENOSYLHOMOCYSTEINE NUCLEOSIDASE"/>
    <property type="match status" value="1"/>
</dbReference>
<evidence type="ECO:0000256" key="2">
    <source>
        <dbReference type="ARBA" id="ARBA00011974"/>
    </source>
</evidence>
<comment type="caution">
    <text evidence="7">The sequence shown here is derived from an EMBL/GenBank/DDBJ whole genome shotgun (WGS) entry which is preliminary data.</text>
</comment>
<dbReference type="InterPro" id="IPR000845">
    <property type="entry name" value="Nucleoside_phosphorylase_d"/>
</dbReference>
<dbReference type="InterPro" id="IPR010049">
    <property type="entry name" value="MTA_SAH_Nsdase"/>
</dbReference>
<dbReference type="Gene3D" id="3.40.50.1580">
    <property type="entry name" value="Nucleoside phosphorylase domain"/>
    <property type="match status" value="1"/>
</dbReference>
<dbReference type="SUPFAM" id="SSF53167">
    <property type="entry name" value="Purine and uridine phosphorylases"/>
    <property type="match status" value="1"/>
</dbReference>
<organism evidence="7 8">
    <name type="scientific">Halalkalibacter nanhaiisediminis</name>
    <dbReference type="NCBI Taxonomy" id="688079"/>
    <lineage>
        <taxon>Bacteria</taxon>
        <taxon>Bacillati</taxon>
        <taxon>Bacillota</taxon>
        <taxon>Bacilli</taxon>
        <taxon>Bacillales</taxon>
        <taxon>Bacillaceae</taxon>
        <taxon>Halalkalibacter</taxon>
    </lineage>
</organism>
<dbReference type="GO" id="GO:0005829">
    <property type="term" value="C:cytosol"/>
    <property type="evidence" value="ECO:0007669"/>
    <property type="project" value="TreeGrafter"/>
</dbReference>
<comment type="pathway">
    <text evidence="1">Amino-acid biosynthesis; L-methionine biosynthesis via salvage pathway; S-methyl-5-thio-alpha-D-ribose 1-phosphate from S-methyl-5'-thioadenosine (hydrolase route): step 1/2.</text>
</comment>
<keyword evidence="3" id="KW-0028">Amino-acid biosynthesis</keyword>
<dbReference type="NCBIfam" id="NF004079">
    <property type="entry name" value="PRK05584.1"/>
    <property type="match status" value="1"/>
</dbReference>
<dbReference type="EC" id="3.2.2.9" evidence="2"/>
<dbReference type="Pfam" id="PF01048">
    <property type="entry name" value="PNP_UDP_1"/>
    <property type="match status" value="1"/>
</dbReference>
<dbReference type="AlphaFoldDB" id="A0A562QL67"/>
<evidence type="ECO:0000256" key="1">
    <source>
        <dbReference type="ARBA" id="ARBA00004945"/>
    </source>
</evidence>
<keyword evidence="5" id="KW-0486">Methionine biosynthesis</keyword>
<reference evidence="7 8" key="1">
    <citation type="journal article" date="2015" name="Stand. Genomic Sci.">
        <title>Genomic Encyclopedia of Bacterial and Archaeal Type Strains, Phase III: the genomes of soil and plant-associated and newly described type strains.</title>
        <authorList>
            <person name="Whitman W.B."/>
            <person name="Woyke T."/>
            <person name="Klenk H.P."/>
            <person name="Zhou Y."/>
            <person name="Lilburn T.G."/>
            <person name="Beck B.J."/>
            <person name="De Vos P."/>
            <person name="Vandamme P."/>
            <person name="Eisen J.A."/>
            <person name="Garrity G."/>
            <person name="Hugenholtz P."/>
            <person name="Kyrpides N.C."/>
        </authorList>
    </citation>
    <scope>NUCLEOTIDE SEQUENCE [LARGE SCALE GENOMIC DNA]</scope>
    <source>
        <strain evidence="7 8">CGMCC 1.10116</strain>
    </source>
</reference>
<keyword evidence="8" id="KW-1185">Reference proteome</keyword>
<dbReference type="GO" id="GO:0019509">
    <property type="term" value="P:L-methionine salvage from methylthioadenosine"/>
    <property type="evidence" value="ECO:0007669"/>
    <property type="project" value="UniProtKB-UniPathway"/>
</dbReference>
<feature type="domain" description="Nucleoside phosphorylase" evidence="6">
    <location>
        <begin position="25"/>
        <end position="251"/>
    </location>
</feature>
<evidence type="ECO:0000256" key="4">
    <source>
        <dbReference type="ARBA" id="ARBA00022801"/>
    </source>
</evidence>
<evidence type="ECO:0000313" key="7">
    <source>
        <dbReference type="EMBL" id="TWI56940.1"/>
    </source>
</evidence>
<evidence type="ECO:0000259" key="6">
    <source>
        <dbReference type="Pfam" id="PF01048"/>
    </source>
</evidence>
<dbReference type="GO" id="GO:0009164">
    <property type="term" value="P:nucleoside catabolic process"/>
    <property type="evidence" value="ECO:0007669"/>
    <property type="project" value="InterPro"/>
</dbReference>
<protein>
    <recommendedName>
        <fullName evidence="2">adenosylhomocysteine nucleosidase</fullName>
        <ecNumber evidence="2">3.2.2.9</ecNumber>
    </recommendedName>
</protein>
<dbReference type="InterPro" id="IPR035994">
    <property type="entry name" value="Nucleoside_phosphorylase_sf"/>
</dbReference>
<keyword evidence="4" id="KW-0378">Hydrolase</keyword>
<gene>
    <name evidence="7" type="ORF">IQ10_01632</name>
</gene>
<dbReference type="NCBIfam" id="TIGR01704">
    <property type="entry name" value="MTA_SAH-Nsdase"/>
    <property type="match status" value="1"/>
</dbReference>
<dbReference type="CDD" id="cd09008">
    <property type="entry name" value="MTAN"/>
    <property type="match status" value="1"/>
</dbReference>
<proteinExistence type="predicted"/>
<dbReference type="GO" id="GO:0008930">
    <property type="term" value="F:methylthioadenosine nucleosidase activity"/>
    <property type="evidence" value="ECO:0007669"/>
    <property type="project" value="InterPro"/>
</dbReference>
<evidence type="ECO:0000313" key="8">
    <source>
        <dbReference type="Proteomes" id="UP000315711"/>
    </source>
</evidence>
<evidence type="ECO:0000256" key="3">
    <source>
        <dbReference type="ARBA" id="ARBA00022605"/>
    </source>
</evidence>
<evidence type="ECO:0000256" key="5">
    <source>
        <dbReference type="ARBA" id="ARBA00023167"/>
    </source>
</evidence>
<dbReference type="EMBL" id="VLKZ01000004">
    <property type="protein sequence ID" value="TWI56940.1"/>
    <property type="molecule type" value="Genomic_DNA"/>
</dbReference>
<dbReference type="Proteomes" id="UP000315711">
    <property type="component" value="Unassembled WGS sequence"/>
</dbReference>
<accession>A0A562QL67</accession>
<dbReference type="GO" id="GO:0019284">
    <property type="term" value="P:L-methionine salvage from S-adenosylmethionine"/>
    <property type="evidence" value="ECO:0007669"/>
    <property type="project" value="TreeGrafter"/>
</dbReference>
<sequence>MLKMLTSCAKRQVPTSCRQKGEKMRIGIIGAMNEEIERMKIEMEIEKIETYATVTFYLGVMHNIRIVLCKSGVGKVNAALTTQLLIDKYDMTHLLFTGVAGAIDETLQVGDLVVSTSAMHHDLDASSLGFKRGEIPMYEGSSDFKADERLVRLAVDAAAELINRPIIQGRVMSGDQFIADYEYVQSLRRDFEGVCVEMEGAAVAQVAVMNNVPFVIIRSISDKANGEASMSFTEFTQLASEQSHLLISSMLKKLNAGEGAGK</sequence>
<dbReference type="GO" id="GO:0008782">
    <property type="term" value="F:adenosylhomocysteine nucleosidase activity"/>
    <property type="evidence" value="ECO:0007669"/>
    <property type="project" value="UniProtKB-EC"/>
</dbReference>
<dbReference type="UniPathway" id="UPA00904">
    <property type="reaction ID" value="UER00871"/>
</dbReference>
<dbReference type="PANTHER" id="PTHR46832">
    <property type="entry name" value="5'-METHYLTHIOADENOSINE/S-ADENOSYLHOMOCYSTEINE NUCLEOSIDASE"/>
    <property type="match status" value="1"/>
</dbReference>